<keyword evidence="1" id="KW-0472">Membrane</keyword>
<feature type="transmembrane region" description="Helical" evidence="1">
    <location>
        <begin position="39"/>
        <end position="60"/>
    </location>
</feature>
<organism evidence="2 3">
    <name type="scientific">Lacipirellula parvula</name>
    <dbReference type="NCBI Taxonomy" id="2650471"/>
    <lineage>
        <taxon>Bacteria</taxon>
        <taxon>Pseudomonadati</taxon>
        <taxon>Planctomycetota</taxon>
        <taxon>Planctomycetia</taxon>
        <taxon>Pirellulales</taxon>
        <taxon>Lacipirellulaceae</taxon>
        <taxon>Lacipirellula</taxon>
    </lineage>
</organism>
<keyword evidence="1" id="KW-1133">Transmembrane helix</keyword>
<dbReference type="AlphaFoldDB" id="A0A5K7XF97"/>
<evidence type="ECO:0000313" key="3">
    <source>
        <dbReference type="Proteomes" id="UP000326837"/>
    </source>
</evidence>
<protein>
    <submittedName>
        <fullName evidence="2">Uncharacterized protein</fullName>
    </submittedName>
</protein>
<keyword evidence="3" id="KW-1185">Reference proteome</keyword>
<evidence type="ECO:0000256" key="1">
    <source>
        <dbReference type="SAM" id="Phobius"/>
    </source>
</evidence>
<proteinExistence type="predicted"/>
<accession>A0A5K7XF97</accession>
<dbReference type="KEGG" id="lpav:PLANPX_2525"/>
<dbReference type="EMBL" id="AP021861">
    <property type="protein sequence ID" value="BBO32913.1"/>
    <property type="molecule type" value="Genomic_DNA"/>
</dbReference>
<name>A0A5K7XF97_9BACT</name>
<gene>
    <name evidence="2" type="ORF">PLANPX_2525</name>
</gene>
<keyword evidence="1" id="KW-0812">Transmembrane</keyword>
<reference evidence="3" key="1">
    <citation type="submission" date="2019-10" db="EMBL/GenBank/DDBJ databases">
        <title>Lacipirellula parvula gen. nov., sp. nov., representing a lineage of planctomycetes widespread in freshwater anoxic habitats, and description of the family Lacipirellulaceae.</title>
        <authorList>
            <person name="Dedysh S.N."/>
            <person name="Kulichevskaya I.S."/>
            <person name="Beletsky A.V."/>
            <person name="Rakitin A.L."/>
            <person name="Mardanov A.V."/>
            <person name="Ivanova A.A."/>
            <person name="Saltykova V.X."/>
            <person name="Rijpstra W.I.C."/>
            <person name="Sinninghe Damste J.S."/>
            <person name="Ravin N.V."/>
        </authorList>
    </citation>
    <scope>NUCLEOTIDE SEQUENCE [LARGE SCALE GENOMIC DNA]</scope>
    <source>
        <strain evidence="3">PX69</strain>
    </source>
</reference>
<dbReference type="RefSeq" id="WP_152098796.1">
    <property type="nucleotide sequence ID" value="NZ_AP021861.1"/>
</dbReference>
<sequence length="65" mass="7075">MDGRLILSGMPLATAAIGLWLAGRFRGRQRKATKEEKTLAAVVLAWSALPLLIYCGLYWLSIEGG</sequence>
<dbReference type="Proteomes" id="UP000326837">
    <property type="component" value="Chromosome"/>
</dbReference>
<evidence type="ECO:0000313" key="2">
    <source>
        <dbReference type="EMBL" id="BBO32913.1"/>
    </source>
</evidence>
<feature type="transmembrane region" description="Helical" evidence="1">
    <location>
        <begin position="6"/>
        <end position="27"/>
    </location>
</feature>